<feature type="domain" description="FAD-binding" evidence="5">
    <location>
        <begin position="308"/>
        <end position="373"/>
    </location>
</feature>
<dbReference type="EMBL" id="KN834815">
    <property type="protein sequence ID" value="KIK54488.1"/>
    <property type="molecule type" value="Genomic_DNA"/>
</dbReference>
<keyword evidence="3" id="KW-0560">Oxidoreductase</keyword>
<keyword evidence="4" id="KW-0503">Monooxygenase</keyword>
<evidence type="ECO:0000313" key="6">
    <source>
        <dbReference type="EMBL" id="KIK54488.1"/>
    </source>
</evidence>
<organism evidence="6 7">
    <name type="scientific">Collybiopsis luxurians FD-317 M1</name>
    <dbReference type="NCBI Taxonomy" id="944289"/>
    <lineage>
        <taxon>Eukaryota</taxon>
        <taxon>Fungi</taxon>
        <taxon>Dikarya</taxon>
        <taxon>Basidiomycota</taxon>
        <taxon>Agaricomycotina</taxon>
        <taxon>Agaricomycetes</taxon>
        <taxon>Agaricomycetidae</taxon>
        <taxon>Agaricales</taxon>
        <taxon>Marasmiineae</taxon>
        <taxon>Omphalotaceae</taxon>
        <taxon>Collybiopsis</taxon>
        <taxon>Collybiopsis luxurians</taxon>
    </lineage>
</organism>
<name>A0A0D0CHW1_9AGAR</name>
<evidence type="ECO:0000256" key="1">
    <source>
        <dbReference type="ARBA" id="ARBA00022630"/>
    </source>
</evidence>
<dbReference type="PRINTS" id="PR00420">
    <property type="entry name" value="RNGMNOXGNASE"/>
</dbReference>
<protein>
    <recommendedName>
        <fullName evidence="5">FAD-binding domain-containing protein</fullName>
    </recommendedName>
</protein>
<proteinExistence type="predicted"/>
<gene>
    <name evidence="6" type="ORF">GYMLUDRAFT_48632</name>
</gene>
<dbReference type="Gene3D" id="3.50.50.60">
    <property type="entry name" value="FAD/NAD(P)-binding domain"/>
    <property type="match status" value="1"/>
</dbReference>
<evidence type="ECO:0000256" key="3">
    <source>
        <dbReference type="ARBA" id="ARBA00023002"/>
    </source>
</evidence>
<dbReference type="SUPFAM" id="SSF51905">
    <property type="entry name" value="FAD/NAD(P)-binding domain"/>
    <property type="match status" value="1"/>
</dbReference>
<keyword evidence="7" id="KW-1185">Reference proteome</keyword>
<dbReference type="GO" id="GO:0071949">
    <property type="term" value="F:FAD binding"/>
    <property type="evidence" value="ECO:0007669"/>
    <property type="project" value="InterPro"/>
</dbReference>
<dbReference type="AlphaFoldDB" id="A0A0D0CHW1"/>
<dbReference type="OrthoDB" id="655030at2759"/>
<dbReference type="Pfam" id="PF01494">
    <property type="entry name" value="FAD_binding_3"/>
    <property type="match status" value="1"/>
</dbReference>
<dbReference type="InterPro" id="IPR002938">
    <property type="entry name" value="FAD-bd"/>
</dbReference>
<accession>A0A0D0CHW1</accession>
<evidence type="ECO:0000256" key="4">
    <source>
        <dbReference type="ARBA" id="ARBA00023033"/>
    </source>
</evidence>
<keyword evidence="1" id="KW-0285">Flavoprotein</keyword>
<sequence>MPPSPEPRVLIIGAGVTGLLMAQSLRKLGIAFTVFERDVSLDARSRDWNFILHWARPALESCLPDDLTVDIIREKAATDDHIPTKDEYLPMFNLFTGEVMAKFPAPFSMRLQKQKLREVLSQGLDIKFGKRLANVVTDGFKVTATFEDGLEEEGQLLIGTDGAHSKVRDFLLNPERASVKYSQIVASRVLTTLPAEVARQLVALHPRNIVGYDPRGLSLWISTQDSRDADPSKWTFIIAQSYIPGSMTSERNELLQDELNYSVEEEIVRAMKLRALPFSGPFKIICDSIPLDAQASYNRVGAWVTEEWDNRNGTVTLAGDAAHPMTFHRGQGLNNAIQDVATLVSALKQHPPGQSGFRDALKIYEQEVWVRGREAVISSNENTEALMSTEHFTESVLFRRGLNKENV</sequence>
<reference evidence="6 7" key="1">
    <citation type="submission" date="2014-04" db="EMBL/GenBank/DDBJ databases">
        <title>Evolutionary Origins and Diversification of the Mycorrhizal Mutualists.</title>
        <authorList>
            <consortium name="DOE Joint Genome Institute"/>
            <consortium name="Mycorrhizal Genomics Consortium"/>
            <person name="Kohler A."/>
            <person name="Kuo A."/>
            <person name="Nagy L.G."/>
            <person name="Floudas D."/>
            <person name="Copeland A."/>
            <person name="Barry K.W."/>
            <person name="Cichocki N."/>
            <person name="Veneault-Fourrey C."/>
            <person name="LaButti K."/>
            <person name="Lindquist E.A."/>
            <person name="Lipzen A."/>
            <person name="Lundell T."/>
            <person name="Morin E."/>
            <person name="Murat C."/>
            <person name="Riley R."/>
            <person name="Ohm R."/>
            <person name="Sun H."/>
            <person name="Tunlid A."/>
            <person name="Henrissat B."/>
            <person name="Grigoriev I.V."/>
            <person name="Hibbett D.S."/>
            <person name="Martin F."/>
        </authorList>
    </citation>
    <scope>NUCLEOTIDE SEQUENCE [LARGE SCALE GENOMIC DNA]</scope>
    <source>
        <strain evidence="6 7">FD-317 M1</strain>
    </source>
</reference>
<dbReference type="PANTHER" id="PTHR47178:SF3">
    <property type="entry name" value="FAD-BINDING DOMAIN-CONTAINING PROTEIN"/>
    <property type="match status" value="1"/>
</dbReference>
<evidence type="ECO:0000256" key="2">
    <source>
        <dbReference type="ARBA" id="ARBA00022827"/>
    </source>
</evidence>
<dbReference type="GO" id="GO:0004497">
    <property type="term" value="F:monooxygenase activity"/>
    <property type="evidence" value="ECO:0007669"/>
    <property type="project" value="UniProtKB-KW"/>
</dbReference>
<dbReference type="Proteomes" id="UP000053593">
    <property type="component" value="Unassembled WGS sequence"/>
</dbReference>
<dbReference type="InterPro" id="IPR036188">
    <property type="entry name" value="FAD/NAD-bd_sf"/>
</dbReference>
<dbReference type="Pfam" id="PF13450">
    <property type="entry name" value="NAD_binding_8"/>
    <property type="match status" value="1"/>
</dbReference>
<evidence type="ECO:0000313" key="7">
    <source>
        <dbReference type="Proteomes" id="UP000053593"/>
    </source>
</evidence>
<keyword evidence="2" id="KW-0274">FAD</keyword>
<dbReference type="HOGENOM" id="CLU_009665_3_2_1"/>
<dbReference type="PANTHER" id="PTHR47178">
    <property type="entry name" value="MONOOXYGENASE, FAD-BINDING"/>
    <property type="match status" value="1"/>
</dbReference>
<evidence type="ECO:0000259" key="5">
    <source>
        <dbReference type="Pfam" id="PF01494"/>
    </source>
</evidence>